<dbReference type="EMBL" id="JAVDUU010000003">
    <property type="protein sequence ID" value="MDR6943595.1"/>
    <property type="molecule type" value="Genomic_DNA"/>
</dbReference>
<proteinExistence type="predicted"/>
<protein>
    <submittedName>
        <fullName evidence="1">2'-5' RNA ligase</fullName>
    </submittedName>
</protein>
<keyword evidence="1" id="KW-0436">Ligase</keyword>
<dbReference type="Proteomes" id="UP001247620">
    <property type="component" value="Unassembled WGS sequence"/>
</dbReference>
<dbReference type="GO" id="GO:0016874">
    <property type="term" value="F:ligase activity"/>
    <property type="evidence" value="ECO:0007669"/>
    <property type="project" value="UniProtKB-KW"/>
</dbReference>
<name>A0ABU1TEI4_9SPHI</name>
<keyword evidence="2" id="KW-1185">Reference proteome</keyword>
<reference evidence="1 2" key="1">
    <citation type="submission" date="2023-07" db="EMBL/GenBank/DDBJ databases">
        <title>Sorghum-associated microbial communities from plants grown in Nebraska, USA.</title>
        <authorList>
            <person name="Schachtman D."/>
        </authorList>
    </citation>
    <scope>NUCLEOTIDE SEQUENCE [LARGE SCALE GENOMIC DNA]</scope>
    <source>
        <strain evidence="1 2">3262</strain>
    </source>
</reference>
<dbReference type="SUPFAM" id="SSF55144">
    <property type="entry name" value="LigT-like"/>
    <property type="match status" value="1"/>
</dbReference>
<organism evidence="1 2">
    <name type="scientific">Mucilaginibacter pocheonensis</name>
    <dbReference type="NCBI Taxonomy" id="398050"/>
    <lineage>
        <taxon>Bacteria</taxon>
        <taxon>Pseudomonadati</taxon>
        <taxon>Bacteroidota</taxon>
        <taxon>Sphingobacteriia</taxon>
        <taxon>Sphingobacteriales</taxon>
        <taxon>Sphingobacteriaceae</taxon>
        <taxon>Mucilaginibacter</taxon>
    </lineage>
</organism>
<evidence type="ECO:0000313" key="1">
    <source>
        <dbReference type="EMBL" id="MDR6943595.1"/>
    </source>
</evidence>
<dbReference type="InterPro" id="IPR009097">
    <property type="entry name" value="Cyclic_Pdiesterase"/>
</dbReference>
<comment type="caution">
    <text evidence="1">The sequence shown here is derived from an EMBL/GenBank/DDBJ whole genome shotgun (WGS) entry which is preliminary data.</text>
</comment>
<evidence type="ECO:0000313" key="2">
    <source>
        <dbReference type="Proteomes" id="UP001247620"/>
    </source>
</evidence>
<gene>
    <name evidence="1" type="ORF">J2W55_003448</name>
</gene>
<dbReference type="Gene3D" id="3.90.1140.10">
    <property type="entry name" value="Cyclic phosphodiesterase"/>
    <property type="match status" value="1"/>
</dbReference>
<sequence>MNMYEDYLMLLSPPATVKNEIARYKKASAKLIGNYKSMDSPAHISIQHLERQKPFMAQTNVTRMEKSLAALPPVLLHLDGFKYFTHLHGQMTIYAHIRITPAVDEWFTLLKRSLHVKKAIVPHITITRDIPEGDFNLLWPHFRHKKLVEPFWIKELKMLKRETFAPSPQWTAFKTFEFKNIKNTANTAEAIINKQAAAENYFPDQFNLF</sequence>
<dbReference type="RefSeq" id="WP_310098129.1">
    <property type="nucleotide sequence ID" value="NZ_JAVDUU010000003.1"/>
</dbReference>
<accession>A0ABU1TEI4</accession>
<dbReference type="Pfam" id="PF13563">
    <property type="entry name" value="2_5_RNA_ligase2"/>
    <property type="match status" value="1"/>
</dbReference>